<protein>
    <submittedName>
        <fullName evidence="1">Uncharacterized protein</fullName>
    </submittedName>
</protein>
<dbReference type="AlphaFoldDB" id="A0A8H3IFU3"/>
<reference evidence="1" key="1">
    <citation type="submission" date="2021-03" db="EMBL/GenBank/DDBJ databases">
        <authorList>
            <person name="Tagirdzhanova G."/>
        </authorList>
    </citation>
    <scope>NUCLEOTIDE SEQUENCE</scope>
</reference>
<comment type="caution">
    <text evidence="1">The sequence shown here is derived from an EMBL/GenBank/DDBJ whole genome shotgun (WGS) entry which is preliminary data.</text>
</comment>
<evidence type="ECO:0000313" key="2">
    <source>
        <dbReference type="Proteomes" id="UP000664203"/>
    </source>
</evidence>
<gene>
    <name evidence="1" type="ORF">ALECFALPRED_009512</name>
</gene>
<dbReference type="Proteomes" id="UP000664203">
    <property type="component" value="Unassembled WGS sequence"/>
</dbReference>
<dbReference type="EMBL" id="CAJPDR010000072">
    <property type="protein sequence ID" value="CAF9914270.1"/>
    <property type="molecule type" value="Genomic_DNA"/>
</dbReference>
<organism evidence="1 2">
    <name type="scientific">Alectoria fallacina</name>
    <dbReference type="NCBI Taxonomy" id="1903189"/>
    <lineage>
        <taxon>Eukaryota</taxon>
        <taxon>Fungi</taxon>
        <taxon>Dikarya</taxon>
        <taxon>Ascomycota</taxon>
        <taxon>Pezizomycotina</taxon>
        <taxon>Lecanoromycetes</taxon>
        <taxon>OSLEUM clade</taxon>
        <taxon>Lecanoromycetidae</taxon>
        <taxon>Lecanorales</taxon>
        <taxon>Lecanorineae</taxon>
        <taxon>Parmeliaceae</taxon>
        <taxon>Alectoria</taxon>
    </lineage>
</organism>
<accession>A0A8H3IFU3</accession>
<name>A0A8H3IFU3_9LECA</name>
<dbReference type="OrthoDB" id="10327576at2759"/>
<keyword evidence="2" id="KW-1185">Reference proteome</keyword>
<evidence type="ECO:0000313" key="1">
    <source>
        <dbReference type="EMBL" id="CAF9914270.1"/>
    </source>
</evidence>
<proteinExistence type="predicted"/>
<sequence>MHAIPVNNADPSLSILPDSATSLTPPRNDTVTTVLATNTSLAIWPNHPFTIPIAPLDFTWIWFQRIGLPGTARQKSLLLVIIASQLRIYTAQPAGTSPHPFANTRDDVTFAMQYEGRETLDMALALAALRVFQGKVQQWGAQGLEFSVGREGRLKARFRVVLMEGGGVG</sequence>